<feature type="transmembrane region" description="Helical" evidence="1">
    <location>
        <begin position="7"/>
        <end position="30"/>
    </location>
</feature>
<dbReference type="EMBL" id="MGGI01000030">
    <property type="protein sequence ID" value="OGM24371.1"/>
    <property type="molecule type" value="Genomic_DNA"/>
</dbReference>
<keyword evidence="1" id="KW-1133">Transmembrane helix</keyword>
<organism evidence="2 3">
    <name type="scientific">Candidatus Woesebacteria bacterium RIFCSPHIGHO2_01_FULL_39_28</name>
    <dbReference type="NCBI Taxonomy" id="1802496"/>
    <lineage>
        <taxon>Bacteria</taxon>
        <taxon>Candidatus Woeseibacteriota</taxon>
    </lineage>
</organism>
<comment type="caution">
    <text evidence="2">The sequence shown here is derived from an EMBL/GenBank/DDBJ whole genome shotgun (WGS) entry which is preliminary data.</text>
</comment>
<evidence type="ECO:0000313" key="2">
    <source>
        <dbReference type="EMBL" id="OGM24371.1"/>
    </source>
</evidence>
<dbReference type="Proteomes" id="UP000178851">
    <property type="component" value="Unassembled WGS sequence"/>
</dbReference>
<keyword evidence="1" id="KW-0812">Transmembrane</keyword>
<accession>A0A1F7YAN4</accession>
<gene>
    <name evidence="2" type="ORF">A2627_05505</name>
</gene>
<keyword evidence="1" id="KW-0472">Membrane</keyword>
<dbReference type="AlphaFoldDB" id="A0A1F7YAN4"/>
<evidence type="ECO:0000256" key="1">
    <source>
        <dbReference type="SAM" id="Phobius"/>
    </source>
</evidence>
<reference evidence="2 3" key="1">
    <citation type="journal article" date="2016" name="Nat. Commun.">
        <title>Thousands of microbial genomes shed light on interconnected biogeochemical processes in an aquifer system.</title>
        <authorList>
            <person name="Anantharaman K."/>
            <person name="Brown C.T."/>
            <person name="Hug L.A."/>
            <person name="Sharon I."/>
            <person name="Castelle C.J."/>
            <person name="Probst A.J."/>
            <person name="Thomas B.C."/>
            <person name="Singh A."/>
            <person name="Wilkins M.J."/>
            <person name="Karaoz U."/>
            <person name="Brodie E.L."/>
            <person name="Williams K.H."/>
            <person name="Hubbard S.S."/>
            <person name="Banfield J.F."/>
        </authorList>
    </citation>
    <scope>NUCLEOTIDE SEQUENCE [LARGE SCALE GENOMIC DNA]</scope>
</reference>
<proteinExistence type="predicted"/>
<sequence length="258" mass="29117">MNKNSKGFVQIIIPIILTLVVLTGIGYFALKNGQTRLPDGRVKINPSQNPVIISPTSTPQDQPSNGNITSWKTYTNTKYGFEFKYPFQYSVTTNPKVEGFNLKINLYTSDQKPEFPSEIFINEKELLTYYGFPINPEDVAYLNEIGLENIKKNFGQEIGGSYICDSPDNPWFFFEILVPYPKPSRLKNGVIFTLHTPNLYSPSCNKVNREDISITNKILSTFRFLDSRDLTCGGVENKRCPYDYMCINGTCAAVAPGN</sequence>
<evidence type="ECO:0000313" key="3">
    <source>
        <dbReference type="Proteomes" id="UP000178851"/>
    </source>
</evidence>
<name>A0A1F7YAN4_9BACT</name>
<protein>
    <submittedName>
        <fullName evidence="2">Uncharacterized protein</fullName>
    </submittedName>
</protein>